<sequence>MDPTISMAQRLFSAVGVHMEISLLDIPQYSIAHLHSALQGDLIEFDLDWTQIRIFVDRMCNEPHLITTAIADAPTRTNNEKFDALLAGVAEKLADDHEINRPRWCSAVPPSSERWASIGTPTMMKRNESQAAPQFVARNIYINQWQLWREKWWE</sequence>
<accession>A0A6J7QJK8</accession>
<reference evidence="1" key="1">
    <citation type="submission" date="2020-05" db="EMBL/GenBank/DDBJ databases">
        <authorList>
            <person name="Chiriac C."/>
            <person name="Salcher M."/>
            <person name="Ghai R."/>
            <person name="Kavagutti S V."/>
        </authorList>
    </citation>
    <scope>NUCLEOTIDE SEQUENCE</scope>
</reference>
<evidence type="ECO:0000313" key="1">
    <source>
        <dbReference type="EMBL" id="CAB5014562.1"/>
    </source>
</evidence>
<protein>
    <submittedName>
        <fullName evidence="1">Unannotated protein</fullName>
    </submittedName>
</protein>
<gene>
    <name evidence="1" type="ORF">UFOPK4098_00492</name>
</gene>
<dbReference type="AlphaFoldDB" id="A0A6J7QJK8"/>
<dbReference type="EMBL" id="CAFBPN010000015">
    <property type="protein sequence ID" value="CAB5014562.1"/>
    <property type="molecule type" value="Genomic_DNA"/>
</dbReference>
<proteinExistence type="predicted"/>
<organism evidence="1">
    <name type="scientific">freshwater metagenome</name>
    <dbReference type="NCBI Taxonomy" id="449393"/>
    <lineage>
        <taxon>unclassified sequences</taxon>
        <taxon>metagenomes</taxon>
        <taxon>ecological metagenomes</taxon>
    </lineage>
</organism>
<name>A0A6J7QJK8_9ZZZZ</name>